<proteinExistence type="predicted"/>
<dbReference type="AlphaFoldDB" id="A0A816EXG7"/>
<accession>A0A816EXG7</accession>
<gene>
    <name evidence="1" type="ORF">XAT740_LOCUS55086</name>
</gene>
<reference evidence="1" key="1">
    <citation type="submission" date="2021-02" db="EMBL/GenBank/DDBJ databases">
        <authorList>
            <person name="Nowell W R."/>
        </authorList>
    </citation>
    <scope>NUCLEOTIDE SEQUENCE</scope>
</reference>
<dbReference type="EMBL" id="CAJNOR010010163">
    <property type="protein sequence ID" value="CAF1651617.1"/>
    <property type="molecule type" value="Genomic_DNA"/>
</dbReference>
<comment type="caution">
    <text evidence="1">The sequence shown here is derived from an EMBL/GenBank/DDBJ whole genome shotgun (WGS) entry which is preliminary data.</text>
</comment>
<evidence type="ECO:0000313" key="2">
    <source>
        <dbReference type="Proteomes" id="UP000663828"/>
    </source>
</evidence>
<keyword evidence="2" id="KW-1185">Reference proteome</keyword>
<organism evidence="1 2">
    <name type="scientific">Adineta ricciae</name>
    <name type="common">Rotifer</name>
    <dbReference type="NCBI Taxonomy" id="249248"/>
    <lineage>
        <taxon>Eukaryota</taxon>
        <taxon>Metazoa</taxon>
        <taxon>Spiralia</taxon>
        <taxon>Gnathifera</taxon>
        <taxon>Rotifera</taxon>
        <taxon>Eurotatoria</taxon>
        <taxon>Bdelloidea</taxon>
        <taxon>Adinetida</taxon>
        <taxon>Adinetidae</taxon>
        <taxon>Adineta</taxon>
    </lineage>
</organism>
<protein>
    <submittedName>
        <fullName evidence="1">Uncharacterized protein</fullName>
    </submittedName>
</protein>
<dbReference type="Proteomes" id="UP000663828">
    <property type="component" value="Unassembled WGS sequence"/>
</dbReference>
<evidence type="ECO:0000313" key="1">
    <source>
        <dbReference type="EMBL" id="CAF1651617.1"/>
    </source>
</evidence>
<name>A0A816EXG7_ADIRI</name>
<sequence>MSISSFLTNFQYDPNQWSVMTATTNDKYYDIWALRTLSDSVMNYDVWHQVWKLEGSSEHYCSQSIIDQIIGIHTKHIPIERGLIEVRSAFGGAALYKTNSTFECKYNGKGFTCEHIQFHLCIREKHQGRIFINPAFRVS</sequence>